<evidence type="ECO:0000313" key="2">
    <source>
        <dbReference type="EMBL" id="PLK21289.1"/>
    </source>
</evidence>
<feature type="region of interest" description="Disordered" evidence="1">
    <location>
        <begin position="1"/>
        <end position="35"/>
    </location>
</feature>
<evidence type="ECO:0000313" key="3">
    <source>
        <dbReference type="Proteomes" id="UP000234484"/>
    </source>
</evidence>
<reference evidence="2 3" key="1">
    <citation type="submission" date="2017-12" db="EMBL/GenBank/DDBJ databases">
        <title>The characterization of oligonucleotides binding to NgAgo.</title>
        <authorList>
            <person name="Jiang L."/>
            <person name="He B."/>
            <person name="Kang J."/>
            <person name="Yu M."/>
            <person name="Li N."/>
            <person name="Fang Y."/>
            <person name="Tang Z."/>
            <person name="Wu P."/>
            <person name="Yao P."/>
            <person name="Huang J."/>
        </authorList>
    </citation>
    <scope>NUCLEOTIDE SEQUENCE [LARGE SCALE GENOMIC DNA]</scope>
    <source>
        <strain evidence="2 3">SP2</strain>
        <tissue evidence="2">Freeze-dried powder thallus</tissue>
    </source>
</reference>
<feature type="compositionally biased region" description="Basic and acidic residues" evidence="1">
    <location>
        <begin position="49"/>
        <end position="60"/>
    </location>
</feature>
<comment type="caution">
    <text evidence="2">The sequence shown here is derived from an EMBL/GenBank/DDBJ whole genome shotgun (WGS) entry which is preliminary data.</text>
</comment>
<protein>
    <submittedName>
        <fullName evidence="2">Uncharacterized protein</fullName>
    </submittedName>
</protein>
<name>A0A2J4JHB4_NATGS</name>
<proteinExistence type="predicted"/>
<dbReference type="AlphaFoldDB" id="A0A2J4JHB4"/>
<feature type="region of interest" description="Disordered" evidence="1">
    <location>
        <begin position="49"/>
        <end position="70"/>
    </location>
</feature>
<gene>
    <name evidence="2" type="ORF">CYV19_04415</name>
</gene>
<accession>A0A2J4JHB4</accession>
<dbReference type="EMBL" id="PKKI01000009">
    <property type="protein sequence ID" value="PLK21289.1"/>
    <property type="molecule type" value="Genomic_DNA"/>
</dbReference>
<sequence>MQPRLSLGAHTAGQNDVTIGRSVGPVTGGDGHESATDFVLSSVRQYQYDRRGGNSRDHGLLQRSATGWSL</sequence>
<dbReference type="Proteomes" id="UP000234484">
    <property type="component" value="Unassembled WGS sequence"/>
</dbReference>
<evidence type="ECO:0000256" key="1">
    <source>
        <dbReference type="SAM" id="MobiDB-lite"/>
    </source>
</evidence>
<organism evidence="2 3">
    <name type="scientific">Natronobacterium gregoryi (strain ATCC 43098 / DSM 3393 / CCM 3738 / CIP 104747 / IAM 13177 / JCM 8860 / NBRC 102187 / NCIMB 2189 / SP2)</name>
    <dbReference type="NCBI Taxonomy" id="797304"/>
    <lineage>
        <taxon>Archaea</taxon>
        <taxon>Methanobacteriati</taxon>
        <taxon>Methanobacteriota</taxon>
        <taxon>Stenosarchaea group</taxon>
        <taxon>Halobacteria</taxon>
        <taxon>Halobacteriales</taxon>
        <taxon>Natrialbaceae</taxon>
        <taxon>Natronobacterium</taxon>
    </lineage>
</organism>